<dbReference type="AlphaFoldDB" id="A0ABD3QEN9"/>
<keyword evidence="1" id="KW-0732">Signal</keyword>
<feature type="chain" id="PRO_5044795859" evidence="1">
    <location>
        <begin position="22"/>
        <end position="227"/>
    </location>
</feature>
<gene>
    <name evidence="2" type="ORF">HJC23_004610</name>
</gene>
<sequence length="227" mass="25123">MARPQLGFLLINVLGVLLVTCGTIHQRPFSSVSAAAAGRLDQPEGDEIHRHGEMGQSADDHACESNELNEFGECETPFHYPPQFSPGDIIELFNTESRDIQIVFPSIVNGRVSSDSGTVYHITKTTDGRVVNSIPEKHLHPYVPYAIGSEALCNIGEFSPPDKVASLRARPIIVQCTVLEYEPAAEKGAMVLQGKYEVRVKDTRVNEEYITTVPVWKMQRRYLATVA</sequence>
<accession>A0ABD3QEN9</accession>
<dbReference type="EMBL" id="JABMIG020000043">
    <property type="protein sequence ID" value="KAL3798822.1"/>
    <property type="molecule type" value="Genomic_DNA"/>
</dbReference>
<dbReference type="Proteomes" id="UP001516023">
    <property type="component" value="Unassembled WGS sequence"/>
</dbReference>
<protein>
    <submittedName>
        <fullName evidence="2">Uncharacterized protein</fullName>
    </submittedName>
</protein>
<proteinExistence type="predicted"/>
<reference evidence="2 3" key="1">
    <citation type="journal article" date="2020" name="G3 (Bethesda)">
        <title>Improved Reference Genome for Cyclotella cryptica CCMP332, a Model for Cell Wall Morphogenesis, Salinity Adaptation, and Lipid Production in Diatoms (Bacillariophyta).</title>
        <authorList>
            <person name="Roberts W.R."/>
            <person name="Downey K.M."/>
            <person name="Ruck E.C."/>
            <person name="Traller J.C."/>
            <person name="Alverson A.J."/>
        </authorList>
    </citation>
    <scope>NUCLEOTIDE SEQUENCE [LARGE SCALE GENOMIC DNA]</scope>
    <source>
        <strain evidence="2 3">CCMP332</strain>
    </source>
</reference>
<keyword evidence="3" id="KW-1185">Reference proteome</keyword>
<evidence type="ECO:0000256" key="1">
    <source>
        <dbReference type="SAM" id="SignalP"/>
    </source>
</evidence>
<evidence type="ECO:0000313" key="3">
    <source>
        <dbReference type="Proteomes" id="UP001516023"/>
    </source>
</evidence>
<comment type="caution">
    <text evidence="2">The sequence shown here is derived from an EMBL/GenBank/DDBJ whole genome shotgun (WGS) entry which is preliminary data.</text>
</comment>
<evidence type="ECO:0000313" key="2">
    <source>
        <dbReference type="EMBL" id="KAL3798822.1"/>
    </source>
</evidence>
<feature type="signal peptide" evidence="1">
    <location>
        <begin position="1"/>
        <end position="21"/>
    </location>
</feature>
<name>A0ABD3QEN9_9STRA</name>
<organism evidence="2 3">
    <name type="scientific">Cyclotella cryptica</name>
    <dbReference type="NCBI Taxonomy" id="29204"/>
    <lineage>
        <taxon>Eukaryota</taxon>
        <taxon>Sar</taxon>
        <taxon>Stramenopiles</taxon>
        <taxon>Ochrophyta</taxon>
        <taxon>Bacillariophyta</taxon>
        <taxon>Coscinodiscophyceae</taxon>
        <taxon>Thalassiosirophycidae</taxon>
        <taxon>Stephanodiscales</taxon>
        <taxon>Stephanodiscaceae</taxon>
        <taxon>Cyclotella</taxon>
    </lineage>
</organism>